<protein>
    <submittedName>
        <fullName evidence="2">Uncharacterized protein</fullName>
    </submittedName>
</protein>
<sequence length="189" mass="21461">MWDLWDPCDFKRCERLCCPGLAKQARVPEGVVWMFGCIPLRTCVFLNCLGTVMVSVSLFIGEKLFHTDFRTFSGGYALQSHVIIGLIEVVGIFAGLLGLIGTVTLEHHYIKFFQMYQIVRLASVVLMYVTDVPLLVHCELFRTDLPKAIEEYGWNSVMFDLALDNHCSQERTAFVIASTAYLLTFVYLT</sequence>
<proteinExistence type="predicted"/>
<comment type="caution">
    <text evidence="2">The sequence shown here is derived from an EMBL/GenBank/DDBJ whole genome shotgun (WGS) entry which is preliminary data.</text>
</comment>
<dbReference type="Proteomes" id="UP001189429">
    <property type="component" value="Unassembled WGS sequence"/>
</dbReference>
<evidence type="ECO:0000313" key="3">
    <source>
        <dbReference type="Proteomes" id="UP001189429"/>
    </source>
</evidence>
<gene>
    <name evidence="2" type="ORF">PCOR1329_LOCUS23441</name>
</gene>
<feature type="transmembrane region" description="Helical" evidence="1">
    <location>
        <begin position="43"/>
        <end position="61"/>
    </location>
</feature>
<keyword evidence="3" id="KW-1185">Reference proteome</keyword>
<evidence type="ECO:0000313" key="2">
    <source>
        <dbReference type="EMBL" id="CAK0822396.1"/>
    </source>
</evidence>
<reference evidence="2" key="1">
    <citation type="submission" date="2023-10" db="EMBL/GenBank/DDBJ databases">
        <authorList>
            <person name="Chen Y."/>
            <person name="Shah S."/>
            <person name="Dougan E. K."/>
            <person name="Thang M."/>
            <person name="Chan C."/>
        </authorList>
    </citation>
    <scope>NUCLEOTIDE SEQUENCE [LARGE SCALE GENOMIC DNA]</scope>
</reference>
<organism evidence="2 3">
    <name type="scientific">Prorocentrum cordatum</name>
    <dbReference type="NCBI Taxonomy" id="2364126"/>
    <lineage>
        <taxon>Eukaryota</taxon>
        <taxon>Sar</taxon>
        <taxon>Alveolata</taxon>
        <taxon>Dinophyceae</taxon>
        <taxon>Prorocentrales</taxon>
        <taxon>Prorocentraceae</taxon>
        <taxon>Prorocentrum</taxon>
    </lineage>
</organism>
<dbReference type="EMBL" id="CAUYUJ010007936">
    <property type="protein sequence ID" value="CAK0822396.1"/>
    <property type="molecule type" value="Genomic_DNA"/>
</dbReference>
<evidence type="ECO:0000256" key="1">
    <source>
        <dbReference type="SAM" id="Phobius"/>
    </source>
</evidence>
<name>A0ABN9RUJ2_9DINO</name>
<keyword evidence="1" id="KW-0812">Transmembrane</keyword>
<feature type="transmembrane region" description="Helical" evidence="1">
    <location>
        <begin position="117"/>
        <end position="136"/>
    </location>
</feature>
<keyword evidence="1" id="KW-0472">Membrane</keyword>
<keyword evidence="1" id="KW-1133">Transmembrane helix</keyword>
<feature type="transmembrane region" description="Helical" evidence="1">
    <location>
        <begin position="81"/>
        <end position="105"/>
    </location>
</feature>
<accession>A0ABN9RUJ2</accession>
<feature type="non-terminal residue" evidence="2">
    <location>
        <position position="189"/>
    </location>
</feature>